<dbReference type="GO" id="GO:0005634">
    <property type="term" value="C:nucleus"/>
    <property type="evidence" value="ECO:0007669"/>
    <property type="project" value="TreeGrafter"/>
</dbReference>
<evidence type="ECO:0000256" key="2">
    <source>
        <dbReference type="ARBA" id="ARBA00011925"/>
    </source>
</evidence>
<feature type="domain" description="Protein arginine N-methyltransferase 3-like C2H2 zinc finger" evidence="10">
    <location>
        <begin position="80"/>
        <end position="123"/>
    </location>
</feature>
<dbReference type="SUPFAM" id="SSF57667">
    <property type="entry name" value="beta-beta-alpha zinc fingers"/>
    <property type="match status" value="1"/>
</dbReference>
<dbReference type="GO" id="GO:0005829">
    <property type="term" value="C:cytosol"/>
    <property type="evidence" value="ECO:0007669"/>
    <property type="project" value="UniProtKB-SubCell"/>
</dbReference>
<keyword evidence="8" id="KW-0175">Coiled coil</keyword>
<feature type="compositionally biased region" description="Acidic residues" evidence="9">
    <location>
        <begin position="20"/>
        <end position="30"/>
    </location>
</feature>
<dbReference type="PANTHER" id="PTHR11006:SF116">
    <property type="entry name" value="PROTEIN METHYLTRANSFERASE"/>
    <property type="match status" value="1"/>
</dbReference>
<evidence type="ECO:0000313" key="11">
    <source>
        <dbReference type="EMBL" id="KAH0562364.1"/>
    </source>
</evidence>
<dbReference type="GO" id="GO:0042054">
    <property type="term" value="F:histone methyltransferase activity"/>
    <property type="evidence" value="ECO:0007669"/>
    <property type="project" value="TreeGrafter"/>
</dbReference>
<dbReference type="PROSITE" id="PS51678">
    <property type="entry name" value="SAM_MT_PRMT"/>
    <property type="match status" value="1"/>
</dbReference>
<sequence length="310" mass="34204">MAATRKDSATTRSPPSNDSGSEDTDSLNIGDEEGWEDVEQEIDDQQHIVSLLCGETFPDVLTMLGHCKEKHGLDFLRARQELGLDFYGLVKLVNYIRSEVKAGNTSPDVTSDAFLEDDKYLYPVLEDDALLFSLDDLPDDRTLKDETDKEGGSLARVAELEEELQRLQSQFTGYKLAVKRSLGERLDDSDALAPASSSGLLVAAGKRPEYLAGDDDSHYFTSYSHNGIHETMLKDAVRTDAYRDFIYENKYLFAGKVVLDVGCGTGILSMFCAKAGAKKVIAVDNSEIINKAREIVFENGLGNVITYVDT</sequence>
<dbReference type="CDD" id="cd02440">
    <property type="entry name" value="AdoMet_MTases"/>
    <property type="match status" value="1"/>
</dbReference>
<organism evidence="11 12">
    <name type="scientific">Trichoglossum hirsutum</name>
    <dbReference type="NCBI Taxonomy" id="265104"/>
    <lineage>
        <taxon>Eukaryota</taxon>
        <taxon>Fungi</taxon>
        <taxon>Dikarya</taxon>
        <taxon>Ascomycota</taxon>
        <taxon>Pezizomycotina</taxon>
        <taxon>Geoglossomycetes</taxon>
        <taxon>Geoglossales</taxon>
        <taxon>Geoglossaceae</taxon>
        <taxon>Trichoglossum</taxon>
    </lineage>
</organism>
<evidence type="ECO:0000256" key="5">
    <source>
        <dbReference type="ARBA" id="ARBA00047384"/>
    </source>
</evidence>
<keyword evidence="12" id="KW-1185">Reference proteome</keyword>
<dbReference type="GO" id="GO:0035242">
    <property type="term" value="F:protein-arginine omega-N asymmetric methyltransferase activity"/>
    <property type="evidence" value="ECO:0007669"/>
    <property type="project" value="UniProtKB-EC"/>
</dbReference>
<dbReference type="Pfam" id="PF06325">
    <property type="entry name" value="PrmA"/>
    <property type="match status" value="1"/>
</dbReference>
<keyword evidence="7" id="KW-0489">Methyltransferase</keyword>
<name>A0A9P8LE98_9PEZI</name>
<evidence type="ECO:0000256" key="1">
    <source>
        <dbReference type="ARBA" id="ARBA00004514"/>
    </source>
</evidence>
<feature type="compositionally biased region" description="Polar residues" evidence="9">
    <location>
        <begin position="10"/>
        <end position="19"/>
    </location>
</feature>
<dbReference type="InterPro" id="IPR029063">
    <property type="entry name" value="SAM-dependent_MTases_sf"/>
</dbReference>
<comment type="caution">
    <text evidence="11">The sequence shown here is derived from an EMBL/GenBank/DDBJ whole genome shotgun (WGS) entry which is preliminary data.</text>
</comment>
<dbReference type="PANTHER" id="PTHR11006">
    <property type="entry name" value="PROTEIN ARGININE N-METHYLTRANSFERASE"/>
    <property type="match status" value="1"/>
</dbReference>
<keyword evidence="4 7" id="KW-0949">S-adenosyl-L-methionine</keyword>
<keyword evidence="7" id="KW-0808">Transferase</keyword>
<proteinExistence type="predicted"/>
<reference evidence="11" key="1">
    <citation type="submission" date="2021-03" db="EMBL/GenBank/DDBJ databases">
        <title>Comparative genomics and phylogenomic investigation of the class Geoglossomycetes provide insights into ecological specialization and systematics.</title>
        <authorList>
            <person name="Melie T."/>
            <person name="Pirro S."/>
            <person name="Miller A.N."/>
            <person name="Quandt A."/>
        </authorList>
    </citation>
    <scope>NUCLEOTIDE SEQUENCE</scope>
    <source>
        <strain evidence="11">CAQ_001_2017</strain>
    </source>
</reference>
<dbReference type="SUPFAM" id="SSF53335">
    <property type="entry name" value="S-adenosyl-L-methionine-dependent methyltransferases"/>
    <property type="match status" value="1"/>
</dbReference>
<evidence type="ECO:0000256" key="3">
    <source>
        <dbReference type="ARBA" id="ARBA00022490"/>
    </source>
</evidence>
<evidence type="ECO:0000256" key="9">
    <source>
        <dbReference type="SAM" id="MobiDB-lite"/>
    </source>
</evidence>
<dbReference type="AlphaFoldDB" id="A0A9P8LE98"/>
<evidence type="ECO:0000259" key="10">
    <source>
        <dbReference type="Pfam" id="PF21137"/>
    </source>
</evidence>
<gene>
    <name evidence="11" type="ORF">GP486_002944</name>
</gene>
<protein>
    <recommendedName>
        <fullName evidence="2">type I protein arginine methyltransferase</fullName>
        <ecNumber evidence="2">2.1.1.319</ecNumber>
    </recommendedName>
</protein>
<feature type="region of interest" description="Disordered" evidence="9">
    <location>
        <begin position="1"/>
        <end position="30"/>
    </location>
</feature>
<dbReference type="Gene3D" id="3.40.50.150">
    <property type="entry name" value="Vaccinia Virus protein VP39"/>
    <property type="match status" value="1"/>
</dbReference>
<evidence type="ECO:0000256" key="8">
    <source>
        <dbReference type="SAM" id="Coils"/>
    </source>
</evidence>
<comment type="catalytic activity">
    <reaction evidence="5">
        <text>L-arginyl-[protein] + 2 S-adenosyl-L-methionine = N(omega),N(omega)-dimethyl-L-arginyl-[protein] + 2 S-adenosyl-L-homocysteine + 2 H(+)</text>
        <dbReference type="Rhea" id="RHEA:48096"/>
        <dbReference type="Rhea" id="RHEA-COMP:10532"/>
        <dbReference type="Rhea" id="RHEA-COMP:11991"/>
        <dbReference type="ChEBI" id="CHEBI:15378"/>
        <dbReference type="ChEBI" id="CHEBI:29965"/>
        <dbReference type="ChEBI" id="CHEBI:57856"/>
        <dbReference type="ChEBI" id="CHEBI:59789"/>
        <dbReference type="ChEBI" id="CHEBI:61897"/>
        <dbReference type="EC" id="2.1.1.319"/>
    </reaction>
    <physiologicalReaction direction="left-to-right" evidence="5">
        <dbReference type="Rhea" id="RHEA:48097"/>
    </physiologicalReaction>
</comment>
<dbReference type="GO" id="GO:0032259">
    <property type="term" value="P:methylation"/>
    <property type="evidence" value="ECO:0007669"/>
    <property type="project" value="UniProtKB-KW"/>
</dbReference>
<dbReference type="EC" id="2.1.1.319" evidence="2"/>
<dbReference type="Proteomes" id="UP000750711">
    <property type="component" value="Unassembled WGS sequence"/>
</dbReference>
<comment type="catalytic activity">
    <reaction evidence="6">
        <text>L-arginyl-[protein] + S-adenosyl-L-methionine = N(omega)-methyl-L-arginyl-[protein] + S-adenosyl-L-homocysteine + H(+)</text>
        <dbReference type="Rhea" id="RHEA:48100"/>
        <dbReference type="Rhea" id="RHEA-COMP:10532"/>
        <dbReference type="Rhea" id="RHEA-COMP:11990"/>
        <dbReference type="ChEBI" id="CHEBI:15378"/>
        <dbReference type="ChEBI" id="CHEBI:29965"/>
        <dbReference type="ChEBI" id="CHEBI:57856"/>
        <dbReference type="ChEBI" id="CHEBI:59789"/>
        <dbReference type="ChEBI" id="CHEBI:65280"/>
    </reaction>
    <physiologicalReaction direction="left-to-right" evidence="6">
        <dbReference type="Rhea" id="RHEA:48101"/>
    </physiologicalReaction>
</comment>
<keyword evidence="3" id="KW-0963">Cytoplasm</keyword>
<evidence type="ECO:0000313" key="12">
    <source>
        <dbReference type="Proteomes" id="UP000750711"/>
    </source>
</evidence>
<accession>A0A9P8LE98</accession>
<dbReference type="EMBL" id="JAGHQM010000363">
    <property type="protein sequence ID" value="KAH0562364.1"/>
    <property type="molecule type" value="Genomic_DNA"/>
</dbReference>
<dbReference type="InterPro" id="IPR036236">
    <property type="entry name" value="Znf_C2H2_sf"/>
</dbReference>
<dbReference type="InterPro" id="IPR025799">
    <property type="entry name" value="Arg_MeTrfase"/>
</dbReference>
<dbReference type="InterPro" id="IPR049482">
    <property type="entry name" value="ANM3-like_C2H2_Zf"/>
</dbReference>
<feature type="coiled-coil region" evidence="8">
    <location>
        <begin position="150"/>
        <end position="177"/>
    </location>
</feature>
<evidence type="ECO:0000256" key="4">
    <source>
        <dbReference type="ARBA" id="ARBA00022691"/>
    </source>
</evidence>
<comment type="subcellular location">
    <subcellularLocation>
        <location evidence="1">Cytoplasm</location>
        <location evidence="1">Cytosol</location>
    </subcellularLocation>
</comment>
<evidence type="ECO:0000256" key="7">
    <source>
        <dbReference type="PROSITE-ProRule" id="PRU01015"/>
    </source>
</evidence>
<dbReference type="Pfam" id="PF21137">
    <property type="entry name" value="ANM3_C2H2_Zf"/>
    <property type="match status" value="1"/>
</dbReference>
<evidence type="ECO:0000256" key="6">
    <source>
        <dbReference type="ARBA" id="ARBA00049303"/>
    </source>
</evidence>